<dbReference type="GO" id="GO:0003677">
    <property type="term" value="F:DNA binding"/>
    <property type="evidence" value="ECO:0007669"/>
    <property type="project" value="UniProtKB-KW"/>
</dbReference>
<dbReference type="CDD" id="cd12148">
    <property type="entry name" value="fungal_TF_MHR"/>
    <property type="match status" value="1"/>
</dbReference>
<dbReference type="CDD" id="cd00067">
    <property type="entry name" value="GAL4"/>
    <property type="match status" value="1"/>
</dbReference>
<reference evidence="7 8" key="1">
    <citation type="journal article" date="2018" name="IMA Fungus">
        <title>IMA Genome-F 9: Draft genome sequence of Annulohypoxylon stygium, Aspergillus mulundensis, Berkeleyomyces basicola (syn. Thielaviopsis basicola), Ceratocystis smalleyi, two Cercospora beticola strains, Coleophoma cylindrospora, Fusarium fracticaudum, Phialophora cf. hyalina, and Morchella septimelata.</title>
        <authorList>
            <person name="Wingfield B.D."/>
            <person name="Bills G.F."/>
            <person name="Dong Y."/>
            <person name="Huang W."/>
            <person name="Nel W.J."/>
            <person name="Swalarsk-Parry B.S."/>
            <person name="Vaghefi N."/>
            <person name="Wilken P.M."/>
            <person name="An Z."/>
            <person name="de Beer Z.W."/>
            <person name="De Vos L."/>
            <person name="Chen L."/>
            <person name="Duong T.A."/>
            <person name="Gao Y."/>
            <person name="Hammerbacher A."/>
            <person name="Kikkert J.R."/>
            <person name="Li Y."/>
            <person name="Li H."/>
            <person name="Li K."/>
            <person name="Li Q."/>
            <person name="Liu X."/>
            <person name="Ma X."/>
            <person name="Naidoo K."/>
            <person name="Pethybridge S.J."/>
            <person name="Sun J."/>
            <person name="Steenkamp E.T."/>
            <person name="van der Nest M.A."/>
            <person name="van Wyk S."/>
            <person name="Wingfield M.J."/>
            <person name="Xiong C."/>
            <person name="Yue Q."/>
            <person name="Zhang X."/>
        </authorList>
    </citation>
    <scope>NUCLEOTIDE SEQUENCE [LARGE SCALE GENOMIC DNA]</scope>
    <source>
        <strain evidence="7 8">DSM 5745</strain>
    </source>
</reference>
<dbReference type="STRING" id="1810919.A0A3D8R474"/>
<dbReference type="GeneID" id="38118992"/>
<dbReference type="RefSeq" id="XP_026600651.1">
    <property type="nucleotide sequence ID" value="XM_026750638.1"/>
</dbReference>
<keyword evidence="8" id="KW-1185">Reference proteome</keyword>
<evidence type="ECO:0000256" key="2">
    <source>
        <dbReference type="ARBA" id="ARBA00023015"/>
    </source>
</evidence>
<evidence type="ECO:0000259" key="6">
    <source>
        <dbReference type="PROSITE" id="PS50048"/>
    </source>
</evidence>
<dbReference type="GO" id="GO:0008270">
    <property type="term" value="F:zinc ion binding"/>
    <property type="evidence" value="ECO:0007669"/>
    <property type="project" value="InterPro"/>
</dbReference>
<dbReference type="PROSITE" id="PS00463">
    <property type="entry name" value="ZN2_CY6_FUNGAL_1"/>
    <property type="match status" value="1"/>
</dbReference>
<evidence type="ECO:0000313" key="8">
    <source>
        <dbReference type="Proteomes" id="UP000256690"/>
    </source>
</evidence>
<dbReference type="EMBL" id="PVWQ01000011">
    <property type="protein sequence ID" value="RDW68862.1"/>
    <property type="molecule type" value="Genomic_DNA"/>
</dbReference>
<protein>
    <submittedName>
        <fullName evidence="7">Putative Zn(II)2Cys6 transcription factor</fullName>
    </submittedName>
</protein>
<dbReference type="Gene3D" id="4.10.240.10">
    <property type="entry name" value="Zn(2)-C6 fungal-type DNA-binding domain"/>
    <property type="match status" value="1"/>
</dbReference>
<evidence type="ECO:0000313" key="7">
    <source>
        <dbReference type="EMBL" id="RDW68862.1"/>
    </source>
</evidence>
<keyword evidence="2" id="KW-0805">Transcription regulation</keyword>
<dbReference type="OrthoDB" id="5392779at2759"/>
<dbReference type="InterPro" id="IPR036864">
    <property type="entry name" value="Zn2-C6_fun-type_DNA-bd_sf"/>
</dbReference>
<evidence type="ECO:0000256" key="4">
    <source>
        <dbReference type="ARBA" id="ARBA00023163"/>
    </source>
</evidence>
<dbReference type="InterPro" id="IPR007219">
    <property type="entry name" value="XnlR_reg_dom"/>
</dbReference>
<name>A0A3D8R474_9EURO</name>
<accession>A0A3D8R474</accession>
<dbReference type="InterPro" id="IPR001138">
    <property type="entry name" value="Zn2Cys6_DnaBD"/>
</dbReference>
<dbReference type="PANTHER" id="PTHR47840">
    <property type="entry name" value="ZN(II)2CYS6 TRANSCRIPTION FACTOR (EUROFUNG)-RELATED"/>
    <property type="match status" value="1"/>
</dbReference>
<dbReference type="GO" id="GO:0006351">
    <property type="term" value="P:DNA-templated transcription"/>
    <property type="evidence" value="ECO:0007669"/>
    <property type="project" value="InterPro"/>
</dbReference>
<dbReference type="SUPFAM" id="SSF57701">
    <property type="entry name" value="Zn2/Cys6 DNA-binding domain"/>
    <property type="match status" value="1"/>
</dbReference>
<keyword evidence="5" id="KW-0539">Nucleus</keyword>
<dbReference type="PROSITE" id="PS50048">
    <property type="entry name" value="ZN2_CY6_FUNGAL_2"/>
    <property type="match status" value="1"/>
</dbReference>
<evidence type="ECO:0000256" key="1">
    <source>
        <dbReference type="ARBA" id="ARBA00022723"/>
    </source>
</evidence>
<evidence type="ECO:0000256" key="3">
    <source>
        <dbReference type="ARBA" id="ARBA00023125"/>
    </source>
</evidence>
<dbReference type="AlphaFoldDB" id="A0A3D8R474"/>
<organism evidence="7 8">
    <name type="scientific">Aspergillus mulundensis</name>
    <dbReference type="NCBI Taxonomy" id="1810919"/>
    <lineage>
        <taxon>Eukaryota</taxon>
        <taxon>Fungi</taxon>
        <taxon>Dikarya</taxon>
        <taxon>Ascomycota</taxon>
        <taxon>Pezizomycotina</taxon>
        <taxon>Eurotiomycetes</taxon>
        <taxon>Eurotiomycetidae</taxon>
        <taxon>Eurotiales</taxon>
        <taxon>Aspergillaceae</taxon>
        <taxon>Aspergillus</taxon>
        <taxon>Aspergillus subgen. Nidulantes</taxon>
    </lineage>
</organism>
<sequence length="646" mass="71279">MDARSGETAAKVRKVRKGTHSCRECRRRKVKCIFASANDDVCIICRRRGTKCVSQGDVGFGRRLESPGLPPTPVSARLIPITEPAIRANTTNVLLQALPCPEDIELLLGKTSSPTEMLREQISIPSLLHPESHPVLLGRQMLLFAAALQHVSPTATIPGLTEHHRMIMERLAETTIRTVTTNDELLGTLEGLENIILEAFYHIDSGNIRRAWITMRRAVMAAQLMGLHHPGQYRFKLISDRNGLDPAIMWACIVSMERAMSLLLGLPTSTGDVTPEVRNTHDNIHTLVVHMTSRILHRNQLDASQQSTRDLTKEIDLELIQLTEQLPSSFWRPPALAGLEMDSAEAFWEARRATDHMCYYMLLSQLHLPYVLCPSHTPHVIYSRLSCLTASREILARQIAIRTFNPITAWSRMGDFLALTAGMTLMLIHIVSHGHKDVDNGSLLIHERLRDRARVEQALDCMKSMSELHEDVLAAKCAVMLKDLLAIEAAAAQGRRACSADKDDRAELSIQVPHLGMVRIAPGGITFMPHSKIGHNLHPTEGAGVTIGGIGSIRVQGLSSPPSSEHHTNNCNSGATCDIPAIHVPTTVIGPQSVDELPPTDYSLPEDRMFPDAAAGMDDWVFQGFDTAFFDTLTRGLGEQPLGELT</sequence>
<keyword evidence="4" id="KW-0804">Transcription</keyword>
<proteinExistence type="predicted"/>
<evidence type="ECO:0000256" key="5">
    <source>
        <dbReference type="ARBA" id="ARBA00023242"/>
    </source>
</evidence>
<keyword evidence="1" id="KW-0479">Metal-binding</keyword>
<feature type="domain" description="Zn(2)-C6 fungal-type" evidence="6">
    <location>
        <begin position="21"/>
        <end position="54"/>
    </location>
</feature>
<dbReference type="GO" id="GO:0000981">
    <property type="term" value="F:DNA-binding transcription factor activity, RNA polymerase II-specific"/>
    <property type="evidence" value="ECO:0007669"/>
    <property type="project" value="InterPro"/>
</dbReference>
<gene>
    <name evidence="7" type="ORF">DSM5745_08622</name>
</gene>
<dbReference type="PANTHER" id="PTHR47840:SF1">
    <property type="entry name" value="ZN(II)2CYS6 TRANSCRIPTION FACTOR (EUROFUNG)"/>
    <property type="match status" value="1"/>
</dbReference>
<dbReference type="Proteomes" id="UP000256690">
    <property type="component" value="Unassembled WGS sequence"/>
</dbReference>
<dbReference type="SMART" id="SM00906">
    <property type="entry name" value="Fungal_trans"/>
    <property type="match status" value="1"/>
</dbReference>
<comment type="caution">
    <text evidence="7">The sequence shown here is derived from an EMBL/GenBank/DDBJ whole genome shotgun (WGS) entry which is preliminary data.</text>
</comment>
<keyword evidence="3" id="KW-0238">DNA-binding</keyword>